<reference evidence="2" key="2">
    <citation type="journal article" date="2022" name="Res Sq">
        <title>Comparative Genomics Reveals Insights into the Divergent Evolution of Astigmatic Mites and Household Pest Adaptations.</title>
        <authorList>
            <person name="Xiong Q."/>
            <person name="Wan A.T.-Y."/>
            <person name="Liu X.-Y."/>
            <person name="Fung C.S.-H."/>
            <person name="Xiao X."/>
            <person name="Malainual N."/>
            <person name="Hou J."/>
            <person name="Wang L."/>
            <person name="Wang M."/>
            <person name="Yang K."/>
            <person name="Cui Y."/>
            <person name="Leung E."/>
            <person name="Nong W."/>
            <person name="Shin S.-K."/>
            <person name="Au S."/>
            <person name="Jeong K.Y."/>
            <person name="Chew F.T."/>
            <person name="Hui J."/>
            <person name="Leung T.F."/>
            <person name="Tungtrongchitr A."/>
            <person name="Zhong N."/>
            <person name="Liu Z."/>
            <person name="Tsui S."/>
        </authorList>
    </citation>
    <scope>NUCLEOTIDE SEQUENCE</scope>
    <source>
        <strain evidence="2">Derf</strain>
        <tissue evidence="2">Whole organism</tissue>
    </source>
</reference>
<accession>A0A922I8L2</accession>
<proteinExistence type="predicted"/>
<keyword evidence="3" id="KW-1185">Reference proteome</keyword>
<name>A0A922I8L2_DERFA</name>
<reference evidence="2" key="1">
    <citation type="submission" date="2013-05" db="EMBL/GenBank/DDBJ databases">
        <authorList>
            <person name="Yim A.K.Y."/>
            <person name="Chan T.F."/>
            <person name="Ji K.M."/>
            <person name="Liu X.Y."/>
            <person name="Zhou J.W."/>
            <person name="Li R.Q."/>
            <person name="Yang K.Y."/>
            <person name="Li J."/>
            <person name="Li M."/>
            <person name="Law P.T.W."/>
            <person name="Wu Y.L."/>
            <person name="Cai Z.L."/>
            <person name="Qin H."/>
            <person name="Bao Y."/>
            <person name="Leung R.K.K."/>
            <person name="Ng P.K.S."/>
            <person name="Zou J."/>
            <person name="Zhong X.J."/>
            <person name="Ran P.X."/>
            <person name="Zhong N.S."/>
            <person name="Liu Z.G."/>
            <person name="Tsui S.K.W."/>
        </authorList>
    </citation>
    <scope>NUCLEOTIDE SEQUENCE</scope>
    <source>
        <strain evidence="2">Derf</strain>
        <tissue evidence="2">Whole organism</tissue>
    </source>
</reference>
<evidence type="ECO:0000256" key="1">
    <source>
        <dbReference type="SAM" id="Phobius"/>
    </source>
</evidence>
<dbReference type="AlphaFoldDB" id="A0A922I8L2"/>
<keyword evidence="1" id="KW-0472">Membrane</keyword>
<sequence>MTNHHQLKCQIIITYLVMIILIVRANPLINSCHNVRQLYQLSIHNNNNHHHNHHYHQNHRSQQSLNCAASANPSSCCYGLDDAIATKAYNDFHSDIEKIMKISTFENHFIQYYNRIYWKLDQILNDTITDIDEYFGRTKTNQQQDHRIVKANRNLIEFIRMVIFESRHHTPIQLNDHVDHLLEAIFIDILQQPHQNKFPNEYESCLLDTMKDSDILSKTRDEMLFRFSRTIDTASLIVHSLQNSLQLINQTIEIKTINKPDCIQRLSRTFHCYHCTATTTATNWPSIMTATSCSSSCYETINNCLDQTNMERLDSTMKTLYRSYQQLVNLMVNYFNPEILMSSHRRSIEQAQEWIRSKNDKIAKNVSYSLIFYFTSG</sequence>
<gene>
    <name evidence="2" type="ORF">DERF_001008</name>
</gene>
<evidence type="ECO:0000313" key="3">
    <source>
        <dbReference type="Proteomes" id="UP000790347"/>
    </source>
</evidence>
<comment type="caution">
    <text evidence="2">The sequence shown here is derived from an EMBL/GenBank/DDBJ whole genome shotgun (WGS) entry which is preliminary data.</text>
</comment>
<protein>
    <submittedName>
        <fullName evidence="2">Uncharacterized protein</fullName>
    </submittedName>
</protein>
<feature type="transmembrane region" description="Helical" evidence="1">
    <location>
        <begin position="12"/>
        <end position="29"/>
    </location>
</feature>
<evidence type="ECO:0000313" key="2">
    <source>
        <dbReference type="EMBL" id="KAH9526954.1"/>
    </source>
</evidence>
<keyword evidence="1" id="KW-1133">Transmembrane helix</keyword>
<organism evidence="2 3">
    <name type="scientific">Dermatophagoides farinae</name>
    <name type="common">American house dust mite</name>
    <dbReference type="NCBI Taxonomy" id="6954"/>
    <lineage>
        <taxon>Eukaryota</taxon>
        <taxon>Metazoa</taxon>
        <taxon>Ecdysozoa</taxon>
        <taxon>Arthropoda</taxon>
        <taxon>Chelicerata</taxon>
        <taxon>Arachnida</taxon>
        <taxon>Acari</taxon>
        <taxon>Acariformes</taxon>
        <taxon>Sarcoptiformes</taxon>
        <taxon>Astigmata</taxon>
        <taxon>Psoroptidia</taxon>
        <taxon>Analgoidea</taxon>
        <taxon>Pyroglyphidae</taxon>
        <taxon>Dermatophagoidinae</taxon>
        <taxon>Dermatophagoides</taxon>
    </lineage>
</organism>
<dbReference type="EMBL" id="ASGP02000001">
    <property type="protein sequence ID" value="KAH9526954.1"/>
    <property type="molecule type" value="Genomic_DNA"/>
</dbReference>
<keyword evidence="1" id="KW-0812">Transmembrane</keyword>
<dbReference type="Proteomes" id="UP000790347">
    <property type="component" value="Unassembled WGS sequence"/>
</dbReference>